<sequence>MYTASTTKTKAARYETIGIEDMMINMLVWGFLAGDPNVRLSMGIVTVDEWYGYGHLKEIIVRRVDQKLYTFMEGDFKRLHLNDIEDMLLLVAQNNLKNLDGDVNVHLAAGLRMFTRRTVIQARVEDLQLGVEIHQKKLNISKPRTREFNMSCKAQYTTLLNPQGVIYEDKLKRKRFIRIDELHKFGDGTLTLVCDTLHQMLTNLELGYNKAMRMRLWFRTNQKRTRIMIKDINHMLLERMIMRSLEKFIGERDYRIDYKLLQRTE</sequence>
<comment type="caution">
    <text evidence="1">The sequence shown here is derived from an EMBL/GenBank/DDBJ whole genome shotgun (WGS) entry which is preliminary data.</text>
</comment>
<evidence type="ECO:0000313" key="2">
    <source>
        <dbReference type="Proteomes" id="UP001151760"/>
    </source>
</evidence>
<organism evidence="1 2">
    <name type="scientific">Tanacetum coccineum</name>
    <dbReference type="NCBI Taxonomy" id="301880"/>
    <lineage>
        <taxon>Eukaryota</taxon>
        <taxon>Viridiplantae</taxon>
        <taxon>Streptophyta</taxon>
        <taxon>Embryophyta</taxon>
        <taxon>Tracheophyta</taxon>
        <taxon>Spermatophyta</taxon>
        <taxon>Magnoliopsida</taxon>
        <taxon>eudicotyledons</taxon>
        <taxon>Gunneridae</taxon>
        <taxon>Pentapetalae</taxon>
        <taxon>asterids</taxon>
        <taxon>campanulids</taxon>
        <taxon>Asterales</taxon>
        <taxon>Asteraceae</taxon>
        <taxon>Asteroideae</taxon>
        <taxon>Anthemideae</taxon>
        <taxon>Anthemidinae</taxon>
        <taxon>Tanacetum</taxon>
    </lineage>
</organism>
<reference evidence="1" key="1">
    <citation type="journal article" date="2022" name="Int. J. Mol. Sci.">
        <title>Draft Genome of Tanacetum Coccineum: Genomic Comparison of Closely Related Tanacetum-Family Plants.</title>
        <authorList>
            <person name="Yamashiro T."/>
            <person name="Shiraishi A."/>
            <person name="Nakayama K."/>
            <person name="Satake H."/>
        </authorList>
    </citation>
    <scope>NUCLEOTIDE SEQUENCE</scope>
</reference>
<protein>
    <submittedName>
        <fullName evidence="1">Uncharacterized protein</fullName>
    </submittedName>
</protein>
<reference evidence="1" key="2">
    <citation type="submission" date="2022-01" db="EMBL/GenBank/DDBJ databases">
        <authorList>
            <person name="Yamashiro T."/>
            <person name="Shiraishi A."/>
            <person name="Satake H."/>
            <person name="Nakayama K."/>
        </authorList>
    </citation>
    <scope>NUCLEOTIDE SEQUENCE</scope>
</reference>
<evidence type="ECO:0000313" key="1">
    <source>
        <dbReference type="EMBL" id="GJT01344.1"/>
    </source>
</evidence>
<proteinExistence type="predicted"/>
<dbReference type="EMBL" id="BQNB010012263">
    <property type="protein sequence ID" value="GJT01344.1"/>
    <property type="molecule type" value="Genomic_DNA"/>
</dbReference>
<dbReference type="Proteomes" id="UP001151760">
    <property type="component" value="Unassembled WGS sequence"/>
</dbReference>
<keyword evidence="2" id="KW-1185">Reference proteome</keyword>
<accession>A0ABQ5AK74</accession>
<name>A0ABQ5AK74_9ASTR</name>
<gene>
    <name evidence="1" type="ORF">Tco_0822513</name>
</gene>